<feature type="compositionally biased region" description="Pro residues" evidence="9">
    <location>
        <begin position="475"/>
        <end position="501"/>
    </location>
</feature>
<dbReference type="Pfam" id="PF01398">
    <property type="entry name" value="JAB"/>
    <property type="match status" value="1"/>
</dbReference>
<dbReference type="PANTHER" id="PTHR12947:SF13">
    <property type="entry name" value="FI19924P1"/>
    <property type="match status" value="1"/>
</dbReference>
<comment type="caution">
    <text evidence="11">The sequence shown here is derived from an EMBL/GenBank/DDBJ whole genome shotgun (WGS) entry which is preliminary data.</text>
</comment>
<dbReference type="GO" id="GO:0046872">
    <property type="term" value="F:metal ion binding"/>
    <property type="evidence" value="ECO:0007669"/>
    <property type="project" value="UniProtKB-KW"/>
</dbReference>
<dbReference type="GO" id="GO:0061578">
    <property type="term" value="F:K63-linked deubiquitinase activity"/>
    <property type="evidence" value="ECO:0007669"/>
    <property type="project" value="InterPro"/>
</dbReference>
<dbReference type="SUPFAM" id="SSF102712">
    <property type="entry name" value="JAB1/MPN domain"/>
    <property type="match status" value="1"/>
</dbReference>
<evidence type="ECO:0000256" key="6">
    <source>
        <dbReference type="ARBA" id="ARBA00022801"/>
    </source>
</evidence>
<evidence type="ECO:0000256" key="4">
    <source>
        <dbReference type="ARBA" id="ARBA00022723"/>
    </source>
</evidence>
<keyword evidence="4" id="KW-0479">Metal-binding</keyword>
<feature type="compositionally biased region" description="Polar residues" evidence="9">
    <location>
        <begin position="189"/>
        <end position="199"/>
    </location>
</feature>
<feature type="compositionally biased region" description="Polar residues" evidence="9">
    <location>
        <begin position="329"/>
        <end position="346"/>
    </location>
</feature>
<feature type="compositionally biased region" description="Pro residues" evidence="9">
    <location>
        <begin position="450"/>
        <end position="466"/>
    </location>
</feature>
<dbReference type="InterPro" id="IPR044098">
    <property type="entry name" value="STAMBP/STALP-like_MPN"/>
</dbReference>
<dbReference type="GO" id="GO:0005768">
    <property type="term" value="C:endosome"/>
    <property type="evidence" value="ECO:0007669"/>
    <property type="project" value="TreeGrafter"/>
</dbReference>
<dbReference type="GO" id="GO:0140492">
    <property type="term" value="F:metal-dependent deubiquitinase activity"/>
    <property type="evidence" value="ECO:0007669"/>
    <property type="project" value="InterPro"/>
</dbReference>
<dbReference type="SMART" id="SM00232">
    <property type="entry name" value="JAB_MPN"/>
    <property type="match status" value="1"/>
</dbReference>
<evidence type="ECO:0000256" key="8">
    <source>
        <dbReference type="ARBA" id="ARBA00023049"/>
    </source>
</evidence>
<dbReference type="Gene3D" id="1.20.58.80">
    <property type="entry name" value="Phosphotransferase system, lactose/cellobiose-type IIA subunit"/>
    <property type="match status" value="1"/>
</dbReference>
<gene>
    <name evidence="11" type="ORF">IWQ60_011516</name>
</gene>
<feature type="compositionally biased region" description="Basic and acidic residues" evidence="9">
    <location>
        <begin position="394"/>
        <end position="406"/>
    </location>
</feature>
<keyword evidence="3" id="KW-0645">Protease</keyword>
<keyword evidence="12" id="KW-1185">Reference proteome</keyword>
<dbReference type="PANTHER" id="PTHR12947">
    <property type="entry name" value="AMSH-LIKE PROTEASE"/>
    <property type="match status" value="1"/>
</dbReference>
<dbReference type="GO" id="GO:0016020">
    <property type="term" value="C:membrane"/>
    <property type="evidence" value="ECO:0007669"/>
    <property type="project" value="TreeGrafter"/>
</dbReference>
<keyword evidence="7" id="KW-0862">Zinc</keyword>
<dbReference type="InterPro" id="IPR015063">
    <property type="entry name" value="USP8_dimer"/>
</dbReference>
<keyword evidence="5" id="KW-0833">Ubl conjugation pathway</keyword>
<name>A0A9W7ZRT3_9FUNG</name>
<evidence type="ECO:0000256" key="5">
    <source>
        <dbReference type="ARBA" id="ARBA00022786"/>
    </source>
</evidence>
<feature type="region of interest" description="Disordered" evidence="9">
    <location>
        <begin position="163"/>
        <end position="241"/>
    </location>
</feature>
<feature type="compositionally biased region" description="Polar residues" evidence="9">
    <location>
        <begin position="163"/>
        <end position="183"/>
    </location>
</feature>
<dbReference type="Pfam" id="PF08969">
    <property type="entry name" value="USP8_dimer"/>
    <property type="match status" value="1"/>
</dbReference>
<proteinExistence type="inferred from homology"/>
<dbReference type="AlphaFoldDB" id="A0A9W7ZRT3"/>
<sequence length="645" mass="71304">MSLDGPDSQPANEVPSPALTSTVLAAHTITLPLQRSADGKRPGQDPYCDPAMPHLDLKELNRRAEVSLDPRYTIGKYAYSSQGMIQQARTYLQEGNLNNAYILFLRYTTLLLRELPNHPGYKSEDAKKYVSHMKRCCQFALENLEWMKPFLIRRNAEYLSQTARRSAETTSPPDPRSLQQDWQAASPATAKSTDGSLSNALDHMRLTSGKDVKGKHLALTDTQSPRDGEAPPPYAYYETRPNASVHVVQPKVTGAHAKVSHSPHVSPPVPLTAEFESRNSSVAASYRRPVAPNAASGPTVAAPSAYSYSRQQLVNPTYQTASVPLPAPANTSTASLRHPYTVSSPEPTAPFVPERNPSSTSIATHRHHHPQQSYPSLATSPSQEPPHQYQPWPQDHDPYRTTEYTTDRPDYHATYRQEFAEMPGGGKGVFVETTVNYDYHRPAGHGTAGHPPPYPPAAPPQRPPKPQGWTQAPSPSHPPPAHAIYTEPPPVPSQGPLPPGATAPLAATKPARSQRATATLECGEPLRRMHIPFDILGKFLAKARANTQRNLETCGILCGYLQREEFYLTTLLIPKQESTSDTCNTTNEEEIFQYQMENDLLTLGWIHTHPTQTCFMSSVDVHTHYSYQQMLREAVAIVCSPQHEP</sequence>
<dbReference type="InterPro" id="IPR037518">
    <property type="entry name" value="MPN"/>
</dbReference>
<evidence type="ECO:0000256" key="3">
    <source>
        <dbReference type="ARBA" id="ARBA00022670"/>
    </source>
</evidence>
<comment type="cofactor">
    <cofactor evidence="1">
        <name>Zn(2+)</name>
        <dbReference type="ChEBI" id="CHEBI:29105"/>
    </cofactor>
</comment>
<dbReference type="SUPFAM" id="SSF140856">
    <property type="entry name" value="USP8 N-terminal domain-like"/>
    <property type="match status" value="1"/>
</dbReference>
<feature type="region of interest" description="Disordered" evidence="9">
    <location>
        <begin position="440"/>
        <end position="517"/>
    </location>
</feature>
<feature type="compositionally biased region" description="Polar residues" evidence="9">
    <location>
        <begin position="371"/>
        <end position="382"/>
    </location>
</feature>
<dbReference type="GO" id="GO:0006508">
    <property type="term" value="P:proteolysis"/>
    <property type="evidence" value="ECO:0007669"/>
    <property type="project" value="UniProtKB-KW"/>
</dbReference>
<keyword evidence="8" id="KW-0482">Metalloprotease</keyword>
<feature type="region of interest" description="Disordered" evidence="9">
    <location>
        <begin position="324"/>
        <end position="406"/>
    </location>
</feature>
<evidence type="ECO:0000256" key="2">
    <source>
        <dbReference type="ARBA" id="ARBA00010981"/>
    </source>
</evidence>
<evidence type="ECO:0000259" key="10">
    <source>
        <dbReference type="PROSITE" id="PS50249"/>
    </source>
</evidence>
<dbReference type="GO" id="GO:0070536">
    <property type="term" value="P:protein K63-linked deubiquitination"/>
    <property type="evidence" value="ECO:0007669"/>
    <property type="project" value="InterPro"/>
</dbReference>
<accession>A0A9W7ZRT3</accession>
<evidence type="ECO:0000256" key="1">
    <source>
        <dbReference type="ARBA" id="ARBA00001947"/>
    </source>
</evidence>
<feature type="compositionally biased region" description="Low complexity" evidence="9">
    <location>
        <begin position="502"/>
        <end position="511"/>
    </location>
</feature>
<reference evidence="11" key="1">
    <citation type="submission" date="2022-07" db="EMBL/GenBank/DDBJ databases">
        <title>Phylogenomic reconstructions and comparative analyses of Kickxellomycotina fungi.</title>
        <authorList>
            <person name="Reynolds N.K."/>
            <person name="Stajich J.E."/>
            <person name="Barry K."/>
            <person name="Grigoriev I.V."/>
            <person name="Crous P."/>
            <person name="Smith M.E."/>
        </authorList>
    </citation>
    <scope>NUCLEOTIDE SEQUENCE</scope>
    <source>
        <strain evidence="11">RSA 861</strain>
    </source>
</reference>
<dbReference type="EMBL" id="JANBPT010001317">
    <property type="protein sequence ID" value="KAJ1908804.1"/>
    <property type="molecule type" value="Genomic_DNA"/>
</dbReference>
<dbReference type="OrthoDB" id="3640at2759"/>
<feature type="compositionally biased region" description="Basic and acidic residues" evidence="9">
    <location>
        <begin position="202"/>
        <end position="214"/>
    </location>
</feature>
<dbReference type="Gene3D" id="3.40.140.10">
    <property type="entry name" value="Cytidine Deaminase, domain 2"/>
    <property type="match status" value="1"/>
</dbReference>
<comment type="similarity">
    <text evidence="2">Belongs to the peptidase M67C family.</text>
</comment>
<dbReference type="InterPro" id="IPR000555">
    <property type="entry name" value="JAMM/MPN+_dom"/>
</dbReference>
<organism evidence="11 12">
    <name type="scientific">Tieghemiomyces parasiticus</name>
    <dbReference type="NCBI Taxonomy" id="78921"/>
    <lineage>
        <taxon>Eukaryota</taxon>
        <taxon>Fungi</taxon>
        <taxon>Fungi incertae sedis</taxon>
        <taxon>Zoopagomycota</taxon>
        <taxon>Kickxellomycotina</taxon>
        <taxon>Dimargaritomycetes</taxon>
        <taxon>Dimargaritales</taxon>
        <taxon>Dimargaritaceae</taxon>
        <taxon>Tieghemiomyces</taxon>
    </lineage>
</organism>
<evidence type="ECO:0000313" key="11">
    <source>
        <dbReference type="EMBL" id="KAJ1908804.1"/>
    </source>
</evidence>
<feature type="domain" description="MPN" evidence="10">
    <location>
        <begin position="529"/>
        <end position="645"/>
    </location>
</feature>
<keyword evidence="6" id="KW-0378">Hydrolase</keyword>
<dbReference type="Proteomes" id="UP001150569">
    <property type="component" value="Unassembled WGS sequence"/>
</dbReference>
<feature type="non-terminal residue" evidence="11">
    <location>
        <position position="1"/>
    </location>
</feature>
<evidence type="ECO:0000313" key="12">
    <source>
        <dbReference type="Proteomes" id="UP001150569"/>
    </source>
</evidence>
<protein>
    <recommendedName>
        <fullName evidence="10">MPN domain-containing protein</fullName>
    </recommendedName>
</protein>
<evidence type="ECO:0000256" key="7">
    <source>
        <dbReference type="ARBA" id="ARBA00022833"/>
    </source>
</evidence>
<evidence type="ECO:0000256" key="9">
    <source>
        <dbReference type="SAM" id="MobiDB-lite"/>
    </source>
</evidence>
<dbReference type="CDD" id="cd08066">
    <property type="entry name" value="MPN_AMSH_like"/>
    <property type="match status" value="1"/>
</dbReference>
<dbReference type="PROSITE" id="PS50249">
    <property type="entry name" value="MPN"/>
    <property type="match status" value="1"/>
</dbReference>